<proteinExistence type="predicted"/>
<accession>A0A3A1YYK0</accession>
<dbReference type="Proteomes" id="UP000266206">
    <property type="component" value="Unassembled WGS sequence"/>
</dbReference>
<comment type="caution">
    <text evidence="1">The sequence shown here is derived from an EMBL/GenBank/DDBJ whole genome shotgun (WGS) entry which is preliminary data.</text>
</comment>
<gene>
    <name evidence="1" type="ORF">CJP73_02870</name>
</gene>
<organism evidence="1 2">
    <name type="scientific">Neopusillimonas maritima</name>
    <dbReference type="NCBI Taxonomy" id="2026239"/>
    <lineage>
        <taxon>Bacteria</taxon>
        <taxon>Pseudomonadati</taxon>
        <taxon>Pseudomonadota</taxon>
        <taxon>Betaproteobacteria</taxon>
        <taxon>Burkholderiales</taxon>
        <taxon>Alcaligenaceae</taxon>
        <taxon>Neopusillimonas</taxon>
    </lineage>
</organism>
<sequence length="261" mass="28096">MTDKCAWIINLGTNDAPAQAAAMQLAQYGLTPKGQRWPTDNENAWMTSAQEAAEANAAIVILIGSAQELASEKNRRDLALFRLSLQTLQRKAVNGLTLVSGEPLPDNAPERAGLLTDWLSPTDARWPAKAVARAHAPVAPKWPARLGLYAQERLGVWLEVHPAPNETSAGALVGVSGNDADISFHATGPAGSLPERSVNEYEIQGLKFDIGNLAFDAWGLQNTLTPEQSYYVRIEGKPNYLAVGALPEGQLEEVHVISLLS</sequence>
<dbReference type="RefSeq" id="WP_114420387.1">
    <property type="nucleotide sequence ID" value="NZ_NQYH01000001.1"/>
</dbReference>
<dbReference type="AlphaFoldDB" id="A0A3A1YYK0"/>
<name>A0A3A1YYK0_9BURK</name>
<reference evidence="1 2" key="1">
    <citation type="submission" date="2017-08" db="EMBL/GenBank/DDBJ databases">
        <title>Pusillimonas indicus sp. nov., a member of the family Alcaligenaceae isolated from surface seawater.</title>
        <authorList>
            <person name="Li J."/>
        </authorList>
    </citation>
    <scope>NUCLEOTIDE SEQUENCE [LARGE SCALE GENOMIC DNA]</scope>
    <source>
        <strain evidence="1 2">L52-1-41</strain>
    </source>
</reference>
<dbReference type="OrthoDB" id="5431200at2"/>
<protein>
    <submittedName>
        <fullName evidence="1">Uncharacterized protein</fullName>
    </submittedName>
</protein>
<dbReference type="EMBL" id="NQYH01000001">
    <property type="protein sequence ID" value="RIY42389.1"/>
    <property type="molecule type" value="Genomic_DNA"/>
</dbReference>
<evidence type="ECO:0000313" key="1">
    <source>
        <dbReference type="EMBL" id="RIY42389.1"/>
    </source>
</evidence>
<evidence type="ECO:0000313" key="2">
    <source>
        <dbReference type="Proteomes" id="UP000266206"/>
    </source>
</evidence>